<feature type="transmembrane region" description="Helical" evidence="1">
    <location>
        <begin position="392"/>
        <end position="416"/>
    </location>
</feature>
<dbReference type="RefSeq" id="WP_173141185.1">
    <property type="nucleotide sequence ID" value="NZ_CBCSGW010000041.1"/>
</dbReference>
<dbReference type="Proteomes" id="UP000763557">
    <property type="component" value="Unassembled WGS sequence"/>
</dbReference>
<feature type="transmembrane region" description="Helical" evidence="1">
    <location>
        <begin position="428"/>
        <end position="453"/>
    </location>
</feature>
<feature type="transmembrane region" description="Helical" evidence="1">
    <location>
        <begin position="235"/>
        <end position="255"/>
    </location>
</feature>
<accession>A0ABX2FH95</accession>
<feature type="transmembrane region" description="Helical" evidence="1">
    <location>
        <begin position="22"/>
        <end position="44"/>
    </location>
</feature>
<feature type="transmembrane region" description="Helical" evidence="1">
    <location>
        <begin position="293"/>
        <end position="312"/>
    </location>
</feature>
<feature type="transmembrane region" description="Helical" evidence="1">
    <location>
        <begin position="83"/>
        <end position="103"/>
    </location>
</feature>
<evidence type="ECO:0000313" key="3">
    <source>
        <dbReference type="Proteomes" id="UP000763557"/>
    </source>
</evidence>
<protein>
    <submittedName>
        <fullName evidence="2">Anibiotic ABC transporter efflux pump</fullName>
    </submittedName>
</protein>
<evidence type="ECO:0000313" key="2">
    <source>
        <dbReference type="EMBL" id="NRN70186.1"/>
    </source>
</evidence>
<dbReference type="EMBL" id="JAAATY010000035">
    <property type="protein sequence ID" value="NRN70186.1"/>
    <property type="molecule type" value="Genomic_DNA"/>
</dbReference>
<reference evidence="2 3" key="1">
    <citation type="submission" date="2020-01" db="EMBL/GenBank/DDBJ databases">
        <title>Kibdelosporangium persica a novel Actinomycetes from a hot desert in Iran.</title>
        <authorList>
            <person name="Safaei N."/>
            <person name="Zaburannyi N."/>
            <person name="Mueller R."/>
            <person name="Wink J."/>
        </authorList>
    </citation>
    <scope>NUCLEOTIDE SEQUENCE [LARGE SCALE GENOMIC DNA]</scope>
    <source>
        <strain evidence="2 3">4NS15</strain>
    </source>
</reference>
<keyword evidence="1" id="KW-0472">Membrane</keyword>
<feature type="transmembrane region" description="Helical" evidence="1">
    <location>
        <begin position="155"/>
        <end position="176"/>
    </location>
</feature>
<feature type="transmembrane region" description="Helical" evidence="1">
    <location>
        <begin position="188"/>
        <end position="207"/>
    </location>
</feature>
<feature type="transmembrane region" description="Helical" evidence="1">
    <location>
        <begin position="460"/>
        <end position="481"/>
    </location>
</feature>
<evidence type="ECO:0000256" key="1">
    <source>
        <dbReference type="SAM" id="Phobius"/>
    </source>
</evidence>
<comment type="caution">
    <text evidence="2">The sequence shown here is derived from an EMBL/GenBank/DDBJ whole genome shotgun (WGS) entry which is preliminary data.</text>
</comment>
<name>A0ABX2FH95_9PSEU</name>
<keyword evidence="1" id="KW-0812">Transmembrane</keyword>
<proteinExistence type="predicted"/>
<keyword evidence="1" id="KW-1133">Transmembrane helix</keyword>
<feature type="transmembrane region" description="Helical" evidence="1">
    <location>
        <begin position="501"/>
        <end position="524"/>
    </location>
</feature>
<keyword evidence="3" id="KW-1185">Reference proteome</keyword>
<gene>
    <name evidence="2" type="ORF">GC106_74510</name>
</gene>
<organism evidence="2 3">
    <name type="scientific">Kibdelosporangium persicum</name>
    <dbReference type="NCBI Taxonomy" id="2698649"/>
    <lineage>
        <taxon>Bacteria</taxon>
        <taxon>Bacillati</taxon>
        <taxon>Actinomycetota</taxon>
        <taxon>Actinomycetes</taxon>
        <taxon>Pseudonocardiales</taxon>
        <taxon>Pseudonocardiaceae</taxon>
        <taxon>Kibdelosporangium</taxon>
    </lineage>
</organism>
<sequence length="530" mass="54436">MTTLTGTGGLVRLIVRRDRVRLPAWFGLAALFAIGVLASVQGTYPTEAARLEFLSTTNGNPAQLMMIGPIFDPSAAGIGAWRIRGQVALLLSLASLLLIVRHTRAEEESGRSELLGSTVVGRHAALAAALLVAFAANLGAAVLMTLGFAAQGLPIGGSLTLALSFAAAGCVAAALAALAAQLTASSRAAIGLAAAGVGVCYAIRAIADAGETSWLRWLSPFGWTQEMRPFAGDQWWPLALVAGLVALLVAAAYAISARRDLGAGILPARLGPATAAPRLRSALALAWRLHRGLLIAWAVAVTAFGAVLGTTADAITDQVDDSQALRDLMAQIGGGGRPVDSFFALIIYLLSQVVTIYAIQATLRLRAEELSTRADTVLSGPVSRLRWAGGHLFVAAAGTVIVLAGLGLGMGLIYGLATGDVGAELPRLLAAAVVRAPSILVLAAIAAALYGIAPRFAAPAAYAVLGLCFLLEFAVAYGGASESLMWISPFAQTPALPSAEFAVVPLLWFVVVVAGLVTAGMAGLRRRDLG</sequence>
<feature type="transmembrane region" description="Helical" evidence="1">
    <location>
        <begin position="342"/>
        <end position="363"/>
    </location>
</feature>
<feature type="transmembrane region" description="Helical" evidence="1">
    <location>
        <begin position="124"/>
        <end position="149"/>
    </location>
</feature>